<keyword evidence="2" id="KW-1185">Reference proteome</keyword>
<protein>
    <submittedName>
        <fullName evidence="1">Uncharacterized protein</fullName>
    </submittedName>
</protein>
<dbReference type="VEuPathDB" id="VectorBase:GPPI045752"/>
<organism evidence="1 2">
    <name type="scientific">Glossina palpalis gambiensis</name>
    <dbReference type="NCBI Taxonomy" id="67801"/>
    <lineage>
        <taxon>Eukaryota</taxon>
        <taxon>Metazoa</taxon>
        <taxon>Ecdysozoa</taxon>
        <taxon>Arthropoda</taxon>
        <taxon>Hexapoda</taxon>
        <taxon>Insecta</taxon>
        <taxon>Pterygota</taxon>
        <taxon>Neoptera</taxon>
        <taxon>Endopterygota</taxon>
        <taxon>Diptera</taxon>
        <taxon>Brachycera</taxon>
        <taxon>Muscomorpha</taxon>
        <taxon>Hippoboscoidea</taxon>
        <taxon>Glossinidae</taxon>
        <taxon>Glossina</taxon>
    </lineage>
</organism>
<name>A0A1B0C0A1_9MUSC</name>
<reference evidence="1" key="2">
    <citation type="submission" date="2020-05" db="UniProtKB">
        <authorList>
            <consortium name="EnsemblMetazoa"/>
        </authorList>
    </citation>
    <scope>IDENTIFICATION</scope>
    <source>
        <strain evidence="1">IAEA</strain>
    </source>
</reference>
<evidence type="ECO:0000313" key="2">
    <source>
        <dbReference type="Proteomes" id="UP000092460"/>
    </source>
</evidence>
<proteinExistence type="predicted"/>
<dbReference type="AlphaFoldDB" id="A0A1B0C0A1"/>
<dbReference type="Proteomes" id="UP000092460">
    <property type="component" value="Unassembled WGS sequence"/>
</dbReference>
<dbReference type="EnsemblMetazoa" id="GPPI045752-RA">
    <property type="protein sequence ID" value="GPPI045752-PA"/>
    <property type="gene ID" value="GPPI045752"/>
</dbReference>
<accession>A0A1B0C0A1</accession>
<reference evidence="2" key="1">
    <citation type="submission" date="2015-01" db="EMBL/GenBank/DDBJ databases">
        <authorList>
            <person name="Aksoy S."/>
            <person name="Warren W."/>
            <person name="Wilson R.K."/>
        </authorList>
    </citation>
    <scope>NUCLEOTIDE SEQUENCE [LARGE SCALE GENOMIC DNA]</scope>
    <source>
        <strain evidence="2">IAEA</strain>
    </source>
</reference>
<sequence>MKLPSTNLLVTLLAFETRPTNQGFQSMLGIHFEEIGSTTISTSQWNIIFYYDLSSYWNDMAFLTNRTNHLRNFCTKMKPNVFIQACILDALIDTHYGKIDACTSRNRD</sequence>
<dbReference type="EMBL" id="JXJN01023497">
    <property type="status" value="NOT_ANNOTATED_CDS"/>
    <property type="molecule type" value="Genomic_DNA"/>
</dbReference>
<evidence type="ECO:0000313" key="1">
    <source>
        <dbReference type="EnsemblMetazoa" id="GPPI045752-PA"/>
    </source>
</evidence>